<dbReference type="STRING" id="105231.A0A1Y1I2U0"/>
<dbReference type="Gene3D" id="3.20.20.140">
    <property type="entry name" value="Metal-dependent hydrolases"/>
    <property type="match status" value="1"/>
</dbReference>
<gene>
    <name evidence="2" type="ORF">KFL_001510050</name>
</gene>
<name>A0A1Y1I2U0_KLENI</name>
<accession>A0A1Y1I2U0</accession>
<organism evidence="2 3">
    <name type="scientific">Klebsormidium nitens</name>
    <name type="common">Green alga</name>
    <name type="synonym">Ulothrix nitens</name>
    <dbReference type="NCBI Taxonomy" id="105231"/>
    <lineage>
        <taxon>Eukaryota</taxon>
        <taxon>Viridiplantae</taxon>
        <taxon>Streptophyta</taxon>
        <taxon>Klebsormidiophyceae</taxon>
        <taxon>Klebsormidiales</taxon>
        <taxon>Klebsormidiaceae</taxon>
        <taxon>Klebsormidium</taxon>
    </lineage>
</organism>
<dbReference type="InterPro" id="IPR013108">
    <property type="entry name" value="Amidohydro_3"/>
</dbReference>
<dbReference type="CDD" id="cd01300">
    <property type="entry name" value="YtcJ_like"/>
    <property type="match status" value="1"/>
</dbReference>
<keyword evidence="3" id="KW-1185">Reference proteome</keyword>
<proteinExistence type="predicted"/>
<feature type="domain" description="Amidohydrolase 3" evidence="1">
    <location>
        <begin position="98"/>
        <end position="584"/>
    </location>
</feature>
<sequence>MYKVPLNVAIAAIVVTIFYGPGWGELSRTVPAWFEEHTPAPLLKAVQGEADALYWNATIWTADPNRPWAEAIAVKDKQILKAGTFATTSKLAGAQTLEVDLKGAFVAPGFIDSHVHFIQGGLQLLRLDFTGVKDRAGFQRVVSRGAENKREGEWILGGGWDHELWGGELPDMRWIDDVAPESPVWLTRLDGHMGLANRLALEKAGIDGDTPDPEGGAIVRSPDGAPTGLLKDSAIYLLSPVTPPPSLQDKREALKRACRHANKNGITGVHDFGNFGPGSTTEEVWADLEDVYLPAAAVGDMTVRVYAFTPLETHERLAQKIKEKGKKLSPWLHIGGVKAFADGSLGSSTALFHETYADDPTNYGLAVAPEDWLLRNVVAADAAKLQVAVHAIGDAANDRVLRAYRQARATNGLRDHRHRIEHAQHLSPEAPDLFQKYRVTASMQPHHLIDDAGYVEKRLGTERASKSSYLFKTLLGKGVPLILGSDWTVTPLDALDGIHAATHRTPRGASAETRPWLPEQRLSAEEAMIGYTSAAARASFWEDEVGSLEVGKLADFVVLDRNPLEAFDELPRVLQTFVGGTRVYVAD</sequence>
<dbReference type="OrthoDB" id="3501663at2759"/>
<dbReference type="SUPFAM" id="SSF51556">
    <property type="entry name" value="Metallo-dependent hydrolases"/>
    <property type="match status" value="1"/>
</dbReference>
<dbReference type="Gene3D" id="2.30.40.10">
    <property type="entry name" value="Urease, subunit C, domain 1"/>
    <property type="match status" value="1"/>
</dbReference>
<dbReference type="OMA" id="VAWVGSE"/>
<evidence type="ECO:0000313" key="3">
    <source>
        <dbReference type="Proteomes" id="UP000054558"/>
    </source>
</evidence>
<dbReference type="InterPro" id="IPR011059">
    <property type="entry name" value="Metal-dep_hydrolase_composite"/>
</dbReference>
<dbReference type="GO" id="GO:0016810">
    <property type="term" value="F:hydrolase activity, acting on carbon-nitrogen (but not peptide) bonds"/>
    <property type="evidence" value="ECO:0007669"/>
    <property type="project" value="InterPro"/>
</dbReference>
<dbReference type="SUPFAM" id="SSF51338">
    <property type="entry name" value="Composite domain of metallo-dependent hydrolases"/>
    <property type="match status" value="1"/>
</dbReference>
<dbReference type="InterPro" id="IPR032466">
    <property type="entry name" value="Metal_Hydrolase"/>
</dbReference>
<dbReference type="AlphaFoldDB" id="A0A1Y1I2U0"/>
<dbReference type="Proteomes" id="UP000054558">
    <property type="component" value="Unassembled WGS sequence"/>
</dbReference>
<dbReference type="Gene3D" id="3.10.310.70">
    <property type="match status" value="1"/>
</dbReference>
<protein>
    <submittedName>
        <fullName evidence="2">Amidohydrolase family protein</fullName>
    </submittedName>
</protein>
<dbReference type="InterPro" id="IPR033932">
    <property type="entry name" value="YtcJ-like"/>
</dbReference>
<dbReference type="PANTHER" id="PTHR22642:SF2">
    <property type="entry name" value="PROTEIN LONG AFTER FAR-RED 3"/>
    <property type="match status" value="1"/>
</dbReference>
<dbReference type="PANTHER" id="PTHR22642">
    <property type="entry name" value="IMIDAZOLONEPROPIONASE"/>
    <property type="match status" value="1"/>
</dbReference>
<evidence type="ECO:0000259" key="1">
    <source>
        <dbReference type="Pfam" id="PF07969"/>
    </source>
</evidence>
<reference evidence="2 3" key="1">
    <citation type="journal article" date="2014" name="Nat. Commun.">
        <title>Klebsormidium flaccidum genome reveals primary factors for plant terrestrial adaptation.</title>
        <authorList>
            <person name="Hori K."/>
            <person name="Maruyama F."/>
            <person name="Fujisawa T."/>
            <person name="Togashi T."/>
            <person name="Yamamoto N."/>
            <person name="Seo M."/>
            <person name="Sato S."/>
            <person name="Yamada T."/>
            <person name="Mori H."/>
            <person name="Tajima N."/>
            <person name="Moriyama T."/>
            <person name="Ikeuchi M."/>
            <person name="Watanabe M."/>
            <person name="Wada H."/>
            <person name="Kobayashi K."/>
            <person name="Saito M."/>
            <person name="Masuda T."/>
            <person name="Sasaki-Sekimoto Y."/>
            <person name="Mashiguchi K."/>
            <person name="Awai K."/>
            <person name="Shimojima M."/>
            <person name="Masuda S."/>
            <person name="Iwai M."/>
            <person name="Nobusawa T."/>
            <person name="Narise T."/>
            <person name="Kondo S."/>
            <person name="Saito H."/>
            <person name="Sato R."/>
            <person name="Murakawa M."/>
            <person name="Ihara Y."/>
            <person name="Oshima-Yamada Y."/>
            <person name="Ohtaka K."/>
            <person name="Satoh M."/>
            <person name="Sonobe K."/>
            <person name="Ishii M."/>
            <person name="Ohtani R."/>
            <person name="Kanamori-Sato M."/>
            <person name="Honoki R."/>
            <person name="Miyazaki D."/>
            <person name="Mochizuki H."/>
            <person name="Umetsu J."/>
            <person name="Higashi K."/>
            <person name="Shibata D."/>
            <person name="Kamiya Y."/>
            <person name="Sato N."/>
            <person name="Nakamura Y."/>
            <person name="Tabata S."/>
            <person name="Ida S."/>
            <person name="Kurokawa K."/>
            <person name="Ohta H."/>
        </authorList>
    </citation>
    <scope>NUCLEOTIDE SEQUENCE [LARGE SCALE GENOMIC DNA]</scope>
    <source>
        <strain evidence="2 3">NIES-2285</strain>
    </source>
</reference>
<keyword evidence="2" id="KW-0378">Hydrolase</keyword>
<dbReference type="EMBL" id="DF237100">
    <property type="protein sequence ID" value="GAQ83501.1"/>
    <property type="molecule type" value="Genomic_DNA"/>
</dbReference>
<evidence type="ECO:0000313" key="2">
    <source>
        <dbReference type="EMBL" id="GAQ83501.1"/>
    </source>
</evidence>
<dbReference type="Pfam" id="PF07969">
    <property type="entry name" value="Amidohydro_3"/>
    <property type="match status" value="1"/>
</dbReference>